<dbReference type="AlphaFoldDB" id="A0A7X3BWJ5"/>
<dbReference type="Pfam" id="PF10076">
    <property type="entry name" value="Phage_Mu_Gp48"/>
    <property type="match status" value="1"/>
</dbReference>
<evidence type="ECO:0000313" key="4">
    <source>
        <dbReference type="Proteomes" id="UP000484547"/>
    </source>
</evidence>
<reference evidence="3 4" key="1">
    <citation type="journal article" date="2019" name="Nat. Med.">
        <title>A library of human gut bacterial isolates paired with longitudinal multiomics data enables mechanistic microbiome research.</title>
        <authorList>
            <person name="Poyet M."/>
            <person name="Groussin M."/>
            <person name="Gibbons S.M."/>
            <person name="Avila-Pacheco J."/>
            <person name="Jiang X."/>
            <person name="Kearney S.M."/>
            <person name="Perrotta A.R."/>
            <person name="Berdy B."/>
            <person name="Zhao S."/>
            <person name="Lieberman T.D."/>
            <person name="Swanson P.K."/>
            <person name="Smith M."/>
            <person name="Roesemann S."/>
            <person name="Alexander J.E."/>
            <person name="Rich S.A."/>
            <person name="Livny J."/>
            <person name="Vlamakis H."/>
            <person name="Clish C."/>
            <person name="Bullock K."/>
            <person name="Deik A."/>
            <person name="Scott J."/>
            <person name="Pierce K.A."/>
            <person name="Xavier R.J."/>
            <person name="Alm E.J."/>
        </authorList>
    </citation>
    <scope>NUCLEOTIDE SEQUENCE [LARGE SCALE GENOMIC DNA]</scope>
    <source>
        <strain evidence="1 4">BIOML-A13</strain>
        <strain evidence="2 3">BIOML-A3</strain>
    </source>
</reference>
<keyword evidence="3" id="KW-1185">Reference proteome</keyword>
<name>A0A7X3BWJ5_9FIRM</name>
<organism evidence="1 4">
    <name type="scientific">Phascolarctobacterium faecium</name>
    <dbReference type="NCBI Taxonomy" id="33025"/>
    <lineage>
        <taxon>Bacteria</taxon>
        <taxon>Bacillati</taxon>
        <taxon>Bacillota</taxon>
        <taxon>Negativicutes</taxon>
        <taxon>Acidaminococcales</taxon>
        <taxon>Acidaminococcaceae</taxon>
        <taxon>Phascolarctobacterium</taxon>
    </lineage>
</organism>
<evidence type="ECO:0000313" key="3">
    <source>
        <dbReference type="Proteomes" id="UP000443070"/>
    </source>
</evidence>
<dbReference type="Proteomes" id="UP000443070">
    <property type="component" value="Unassembled WGS sequence"/>
</dbReference>
<sequence length="315" mass="36244">MRLLKKYLPSLYRENKEMEGLMNAEQSIYDEAETDIKFAFSRQFVVTADEKGVEQYEKILGIMPTATDSLEFRKRHVITRLSTTPPYTLNYLKQQLTMIFGADNFNAWVDYGKRELYVDSFINNISLFFEFETFIAKVKPANMIYIYRSLVLPKVGVSSRYLAGWGKWNYKLDGTWNLGAKPFYSDDTTEEWNYKLDGTWNLGAKPFATYYLGEIKMNNQSSVTPFTLNYSASKLKEIITKVVINNTITVNSSDFLNFNVSGGRITFDVLVETANILIENVKIHAGENIIDDATLAVKSGENARIRFEIEYKEAF</sequence>
<evidence type="ECO:0000313" key="2">
    <source>
        <dbReference type="EMBL" id="MTU05025.1"/>
    </source>
</evidence>
<protein>
    <submittedName>
        <fullName evidence="1">DUF2313 domain-containing protein</fullName>
    </submittedName>
</protein>
<comment type="caution">
    <text evidence="1">The sequence shown here is derived from an EMBL/GenBank/DDBJ whole genome shotgun (WGS) entry which is preliminary data.</text>
</comment>
<dbReference type="EMBL" id="WNBM01000013">
    <property type="protein sequence ID" value="MTT76844.1"/>
    <property type="molecule type" value="Genomic_DNA"/>
</dbReference>
<dbReference type="OrthoDB" id="1629754at2"/>
<dbReference type="InterPro" id="IPR018755">
    <property type="entry name" value="Phage_Mu_Gp48"/>
</dbReference>
<gene>
    <name evidence="1" type="ORF">GMD11_11340</name>
    <name evidence="2" type="ORF">GMD18_11595</name>
</gene>
<dbReference type="RefSeq" id="WP_149877483.1">
    <property type="nucleotide sequence ID" value="NZ_WNBN01000014.1"/>
</dbReference>
<dbReference type="Proteomes" id="UP000484547">
    <property type="component" value="Unassembled WGS sequence"/>
</dbReference>
<dbReference type="EMBL" id="WNBW01000015">
    <property type="protein sequence ID" value="MTU05025.1"/>
    <property type="molecule type" value="Genomic_DNA"/>
</dbReference>
<evidence type="ECO:0000313" key="1">
    <source>
        <dbReference type="EMBL" id="MTT76844.1"/>
    </source>
</evidence>
<accession>A0A7X3BWJ5</accession>
<proteinExistence type="predicted"/>